<organism evidence="1 2">
    <name type="scientific">Congregibacter variabilis</name>
    <dbReference type="NCBI Taxonomy" id="3081200"/>
    <lineage>
        <taxon>Bacteria</taxon>
        <taxon>Pseudomonadati</taxon>
        <taxon>Pseudomonadota</taxon>
        <taxon>Gammaproteobacteria</taxon>
        <taxon>Cellvibrionales</taxon>
        <taxon>Halieaceae</taxon>
        <taxon>Congregibacter</taxon>
    </lineage>
</organism>
<dbReference type="Proteomes" id="UP001626537">
    <property type="component" value="Chromosome"/>
</dbReference>
<dbReference type="InterPro" id="IPR013078">
    <property type="entry name" value="His_Pase_superF_clade-1"/>
</dbReference>
<dbReference type="InterPro" id="IPR029033">
    <property type="entry name" value="His_PPase_superfam"/>
</dbReference>
<sequence>MSDSSLIYLVRHGEAAARWGQSADPGLSELGLRQAKAAAEGLEAQLTASEISLVSSPLLRAQETAGPLAERLATSVTIDERFREIPSPVPLAQRQDWLRGFMRQEWTVQHESLHAWRESIVQAVEQLPGSTVVFTHFLVINALVGWYTQREETLVFWPDNASITVLERSPSQISVSVLGDQMSTVVN</sequence>
<accession>A0ABZ0I3N8</accession>
<dbReference type="PANTHER" id="PTHR48100:SF62">
    <property type="entry name" value="GLUCOSYL-3-PHOSPHOGLYCERATE PHOSPHATASE"/>
    <property type="match status" value="1"/>
</dbReference>
<dbReference type="SUPFAM" id="SSF53254">
    <property type="entry name" value="Phosphoglycerate mutase-like"/>
    <property type="match status" value="1"/>
</dbReference>
<dbReference type="Gene3D" id="3.40.50.1240">
    <property type="entry name" value="Phosphoglycerate mutase-like"/>
    <property type="match status" value="1"/>
</dbReference>
<dbReference type="RefSeq" id="WP_407348046.1">
    <property type="nucleotide sequence ID" value="NZ_CP136864.1"/>
</dbReference>
<keyword evidence="2" id="KW-1185">Reference proteome</keyword>
<dbReference type="InterPro" id="IPR050275">
    <property type="entry name" value="PGM_Phosphatase"/>
</dbReference>
<dbReference type="SMART" id="SM00855">
    <property type="entry name" value="PGAM"/>
    <property type="match status" value="1"/>
</dbReference>
<keyword evidence="1" id="KW-0378">Hydrolase</keyword>
<reference evidence="1 2" key="1">
    <citation type="submission" date="2023-10" db="EMBL/GenBank/DDBJ databases">
        <title>Two novel species belonging to the OM43/NOR5 clade.</title>
        <authorList>
            <person name="Park M."/>
        </authorList>
    </citation>
    <scope>NUCLEOTIDE SEQUENCE [LARGE SCALE GENOMIC DNA]</scope>
    <source>
        <strain evidence="1 2">IMCC43200</strain>
    </source>
</reference>
<dbReference type="EMBL" id="CP136864">
    <property type="protein sequence ID" value="WOJ93398.1"/>
    <property type="molecule type" value="Genomic_DNA"/>
</dbReference>
<dbReference type="EC" id="3.1.3.-" evidence="1"/>
<dbReference type="Pfam" id="PF00300">
    <property type="entry name" value="His_Phos_1"/>
    <property type="match status" value="1"/>
</dbReference>
<protein>
    <submittedName>
        <fullName evidence="1">Histidine phosphatase family protein</fullName>
        <ecNumber evidence="1">3.1.3.-</ecNumber>
    </submittedName>
</protein>
<evidence type="ECO:0000313" key="1">
    <source>
        <dbReference type="EMBL" id="WOJ93398.1"/>
    </source>
</evidence>
<evidence type="ECO:0000313" key="2">
    <source>
        <dbReference type="Proteomes" id="UP001626537"/>
    </source>
</evidence>
<dbReference type="GO" id="GO:0016787">
    <property type="term" value="F:hydrolase activity"/>
    <property type="evidence" value="ECO:0007669"/>
    <property type="project" value="UniProtKB-KW"/>
</dbReference>
<dbReference type="CDD" id="cd07067">
    <property type="entry name" value="HP_PGM_like"/>
    <property type="match status" value="1"/>
</dbReference>
<proteinExistence type="predicted"/>
<name>A0ABZ0I3N8_9GAMM</name>
<gene>
    <name evidence="1" type="ORF">R0135_16675</name>
</gene>
<dbReference type="PANTHER" id="PTHR48100">
    <property type="entry name" value="BROAD-SPECIFICITY PHOSPHATASE YOR283W-RELATED"/>
    <property type="match status" value="1"/>
</dbReference>